<feature type="region of interest" description="Disordered" evidence="1">
    <location>
        <begin position="1"/>
        <end position="46"/>
    </location>
</feature>
<reference evidence="2 3" key="1">
    <citation type="submission" date="2024-10" db="EMBL/GenBank/DDBJ databases">
        <title>Updated reference genomes for cyclostephanoid diatoms.</title>
        <authorList>
            <person name="Roberts W.R."/>
            <person name="Alverson A.J."/>
        </authorList>
    </citation>
    <scope>NUCLEOTIDE SEQUENCE [LARGE SCALE GENOMIC DNA]</scope>
    <source>
        <strain evidence="2 3">AJA276-08</strain>
    </source>
</reference>
<gene>
    <name evidence="2" type="ORF">ACHAW5_005360</name>
</gene>
<feature type="compositionally biased region" description="Basic and acidic residues" evidence="1">
    <location>
        <begin position="10"/>
        <end position="20"/>
    </location>
</feature>
<sequence length="121" mass="13469">MPKTAAESQSNKDCDLKKEMFAPTCDGNNMPRAAPESESNEDYDLKKETVTPTFKVSNFNDRLDIDDEEDSLGAWIYKQSRMDKAAVAAGVKTPVPSESRTGVELPRSEYSSETDRGPWNT</sequence>
<name>A0ABD3N6Z7_9STRA</name>
<organism evidence="2 3">
    <name type="scientific">Stephanodiscus triporus</name>
    <dbReference type="NCBI Taxonomy" id="2934178"/>
    <lineage>
        <taxon>Eukaryota</taxon>
        <taxon>Sar</taxon>
        <taxon>Stramenopiles</taxon>
        <taxon>Ochrophyta</taxon>
        <taxon>Bacillariophyta</taxon>
        <taxon>Coscinodiscophyceae</taxon>
        <taxon>Thalassiosirophycidae</taxon>
        <taxon>Stephanodiscales</taxon>
        <taxon>Stephanodiscaceae</taxon>
        <taxon>Stephanodiscus</taxon>
    </lineage>
</organism>
<comment type="caution">
    <text evidence="2">The sequence shown here is derived from an EMBL/GenBank/DDBJ whole genome shotgun (WGS) entry which is preliminary data.</text>
</comment>
<proteinExistence type="predicted"/>
<accession>A0ABD3N6Z7</accession>
<dbReference type="Proteomes" id="UP001530315">
    <property type="component" value="Unassembled WGS sequence"/>
</dbReference>
<evidence type="ECO:0000313" key="2">
    <source>
        <dbReference type="EMBL" id="KAL3771805.1"/>
    </source>
</evidence>
<evidence type="ECO:0000313" key="3">
    <source>
        <dbReference type="Proteomes" id="UP001530315"/>
    </source>
</evidence>
<feature type="region of interest" description="Disordered" evidence="1">
    <location>
        <begin position="88"/>
        <end position="121"/>
    </location>
</feature>
<evidence type="ECO:0000256" key="1">
    <source>
        <dbReference type="SAM" id="MobiDB-lite"/>
    </source>
</evidence>
<dbReference type="EMBL" id="JALLAZ020001595">
    <property type="protein sequence ID" value="KAL3771805.1"/>
    <property type="molecule type" value="Genomic_DNA"/>
</dbReference>
<keyword evidence="3" id="KW-1185">Reference proteome</keyword>
<protein>
    <submittedName>
        <fullName evidence="2">Uncharacterized protein</fullName>
    </submittedName>
</protein>
<dbReference type="AlphaFoldDB" id="A0ABD3N6Z7"/>